<evidence type="ECO:0000256" key="3">
    <source>
        <dbReference type="ARBA" id="ARBA00023163"/>
    </source>
</evidence>
<evidence type="ECO:0000256" key="1">
    <source>
        <dbReference type="ARBA" id="ARBA00023015"/>
    </source>
</evidence>
<dbReference type="Gene3D" id="1.10.10.10">
    <property type="entry name" value="Winged helix-like DNA-binding domain superfamily/Winged helix DNA-binding domain"/>
    <property type="match status" value="1"/>
</dbReference>
<dbReference type="SUPFAM" id="SSF46785">
    <property type="entry name" value="Winged helix' DNA-binding domain"/>
    <property type="match status" value="1"/>
</dbReference>
<accession>A0ABU9CQJ8</accession>
<feature type="region of interest" description="Disordered" evidence="4">
    <location>
        <begin position="156"/>
        <end position="176"/>
    </location>
</feature>
<evidence type="ECO:0000256" key="2">
    <source>
        <dbReference type="ARBA" id="ARBA00023125"/>
    </source>
</evidence>
<organism evidence="6 7">
    <name type="scientific">Pseudaquabacterium inlustre</name>
    <dbReference type="NCBI Taxonomy" id="2984192"/>
    <lineage>
        <taxon>Bacteria</taxon>
        <taxon>Pseudomonadati</taxon>
        <taxon>Pseudomonadota</taxon>
        <taxon>Betaproteobacteria</taxon>
        <taxon>Burkholderiales</taxon>
        <taxon>Sphaerotilaceae</taxon>
        <taxon>Pseudaquabacterium</taxon>
    </lineage>
</organism>
<keyword evidence="7" id="KW-1185">Reference proteome</keyword>
<feature type="domain" description="HTH hxlR-type" evidence="5">
    <location>
        <begin position="49"/>
        <end position="153"/>
    </location>
</feature>
<dbReference type="Pfam" id="PF01638">
    <property type="entry name" value="HxlR"/>
    <property type="match status" value="1"/>
</dbReference>
<evidence type="ECO:0000256" key="4">
    <source>
        <dbReference type="SAM" id="MobiDB-lite"/>
    </source>
</evidence>
<dbReference type="InterPro" id="IPR036388">
    <property type="entry name" value="WH-like_DNA-bd_sf"/>
</dbReference>
<dbReference type="RefSeq" id="WP_341412561.1">
    <property type="nucleotide sequence ID" value="NZ_JBBUTH010000010.1"/>
</dbReference>
<evidence type="ECO:0000313" key="7">
    <source>
        <dbReference type="Proteomes" id="UP001365405"/>
    </source>
</evidence>
<dbReference type="Proteomes" id="UP001365405">
    <property type="component" value="Unassembled WGS sequence"/>
</dbReference>
<gene>
    <name evidence="6" type="ORF">AACH10_21455</name>
</gene>
<keyword evidence="1" id="KW-0805">Transcription regulation</keyword>
<dbReference type="PANTHER" id="PTHR33204">
    <property type="entry name" value="TRANSCRIPTIONAL REGULATOR, MARR FAMILY"/>
    <property type="match status" value="1"/>
</dbReference>
<comment type="caution">
    <text evidence="6">The sequence shown here is derived from an EMBL/GenBank/DDBJ whole genome shotgun (WGS) entry which is preliminary data.</text>
</comment>
<proteinExistence type="predicted"/>
<keyword evidence="2" id="KW-0238">DNA-binding</keyword>
<name>A0ABU9CQJ8_9BURK</name>
<dbReference type="PROSITE" id="PS51118">
    <property type="entry name" value="HTH_HXLR"/>
    <property type="match status" value="1"/>
</dbReference>
<dbReference type="EMBL" id="JBBUTH010000010">
    <property type="protein sequence ID" value="MEK8052832.1"/>
    <property type="molecule type" value="Genomic_DNA"/>
</dbReference>
<keyword evidence="3" id="KW-0804">Transcription</keyword>
<protein>
    <submittedName>
        <fullName evidence="6">Helix-turn-helix domain-containing protein</fullName>
    </submittedName>
</protein>
<dbReference type="InterPro" id="IPR002577">
    <property type="entry name" value="HTH_HxlR"/>
</dbReference>
<dbReference type="InterPro" id="IPR036390">
    <property type="entry name" value="WH_DNA-bd_sf"/>
</dbReference>
<evidence type="ECO:0000259" key="5">
    <source>
        <dbReference type="PROSITE" id="PS51118"/>
    </source>
</evidence>
<evidence type="ECO:0000313" key="6">
    <source>
        <dbReference type="EMBL" id="MEK8052832.1"/>
    </source>
</evidence>
<dbReference type="PANTHER" id="PTHR33204:SF39">
    <property type="entry name" value="TRANSCRIPTIONAL REGULATORY PROTEIN"/>
    <property type="match status" value="1"/>
</dbReference>
<reference evidence="6 7" key="1">
    <citation type="submission" date="2024-04" db="EMBL/GenBank/DDBJ databases">
        <title>Novel species of the genus Ideonella isolated from streams.</title>
        <authorList>
            <person name="Lu H."/>
        </authorList>
    </citation>
    <scope>NUCLEOTIDE SEQUENCE [LARGE SCALE GENOMIC DNA]</scope>
    <source>
        <strain evidence="6 7">DXS22W</strain>
    </source>
</reference>
<sequence length="176" mass="19389">MDPTPETPDLSAVQAVIGCDRPAEAHARHLRNLADLLANMARYGNRRDDPVRTVPALLGDRWSSLVMHLLSGGMLRHAELRRLIGLVSAEQDISQRVLTLKLRTLERDGLVLRQTTADVPPRVTYQLTALGEQAYAHFSALVRWAEHTSAAVRAARDDYDRRHPGAAGPSADESAD</sequence>